<evidence type="ECO:0000313" key="5">
    <source>
        <dbReference type="WBParaSite" id="GPUH_0001054601-mRNA-1"/>
    </source>
</evidence>
<dbReference type="Pfam" id="PF00004">
    <property type="entry name" value="AAA"/>
    <property type="match status" value="1"/>
</dbReference>
<dbReference type="InterPro" id="IPR027417">
    <property type="entry name" value="P-loop_NTPase"/>
</dbReference>
<evidence type="ECO:0000259" key="2">
    <source>
        <dbReference type="SMART" id="SM00382"/>
    </source>
</evidence>
<dbReference type="InterPro" id="IPR003959">
    <property type="entry name" value="ATPase_AAA_core"/>
</dbReference>
<feature type="region of interest" description="Disordered" evidence="1">
    <location>
        <begin position="334"/>
        <end position="355"/>
    </location>
</feature>
<evidence type="ECO:0000256" key="1">
    <source>
        <dbReference type="SAM" id="MobiDB-lite"/>
    </source>
</evidence>
<accession>A0A183DP92</accession>
<dbReference type="AlphaFoldDB" id="A0A183DP92"/>
<dbReference type="PANTHER" id="PTHR23389">
    <property type="entry name" value="CHROMOSOME TRANSMISSION FIDELITY FACTOR 18"/>
    <property type="match status" value="1"/>
</dbReference>
<name>A0A183DP92_9BILA</name>
<dbReference type="GO" id="GO:0016887">
    <property type="term" value="F:ATP hydrolysis activity"/>
    <property type="evidence" value="ECO:0007669"/>
    <property type="project" value="InterPro"/>
</dbReference>
<feature type="region of interest" description="Disordered" evidence="1">
    <location>
        <begin position="63"/>
        <end position="83"/>
    </location>
</feature>
<dbReference type="GO" id="GO:0003677">
    <property type="term" value="F:DNA binding"/>
    <property type="evidence" value="ECO:0007669"/>
    <property type="project" value="TreeGrafter"/>
</dbReference>
<dbReference type="Proteomes" id="UP000271098">
    <property type="component" value="Unassembled WGS sequence"/>
</dbReference>
<dbReference type="GO" id="GO:0005634">
    <property type="term" value="C:nucleus"/>
    <property type="evidence" value="ECO:0007669"/>
    <property type="project" value="TreeGrafter"/>
</dbReference>
<feature type="compositionally biased region" description="Basic and acidic residues" evidence="1">
    <location>
        <begin position="334"/>
        <end position="348"/>
    </location>
</feature>
<dbReference type="SUPFAM" id="SSF52540">
    <property type="entry name" value="P-loop containing nucleoside triphosphate hydrolases"/>
    <property type="match status" value="2"/>
</dbReference>
<dbReference type="InterPro" id="IPR003593">
    <property type="entry name" value="AAA+_ATPase"/>
</dbReference>
<evidence type="ECO:0000313" key="4">
    <source>
        <dbReference type="Proteomes" id="UP000271098"/>
    </source>
</evidence>
<reference evidence="3 4" key="2">
    <citation type="submission" date="2018-11" db="EMBL/GenBank/DDBJ databases">
        <authorList>
            <consortium name="Pathogen Informatics"/>
        </authorList>
    </citation>
    <scope>NUCLEOTIDE SEQUENCE [LARGE SCALE GENOMIC DNA]</scope>
</reference>
<dbReference type="GO" id="GO:0005524">
    <property type="term" value="F:ATP binding"/>
    <property type="evidence" value="ECO:0007669"/>
    <property type="project" value="InterPro"/>
</dbReference>
<gene>
    <name evidence="3" type="ORF">GPUH_LOCUS10533</name>
</gene>
<sequence>MYRLRSKAYDMLNFEVVCEPPANSLKPALITATRQAAQQILRKAREWRRVRFRSIPDIQDITPRPDKIPGIVKMPDSPPSVRGNATSEIATDMVATDSSNDQIVATIQREDDSEQNPTVMSENDGVRFLPSAAQCYAEIKLTSGEGSAVEEAVEIHEGSSEMKTEVDNSVISVPAKVADEYVAVEETKNAESASEKKLEIAKSINSAPAKVVNEYVAVGEIAKTEISSNEKMEVDNSGTSAPPKAISATKKSKRWATEPSGIWVRGERLRGCSKSADEVDMDDFRVRKWLQNIPEEVDSPQTDVENDDIVFLGIQQGSNLPRKLSFGKRSGAVEEARKSAPPEAKTKALQDSNGQECEFEPSRKKRRVLAEESIVDCAPFPSISNVGYAQIAPIDYELPFKERPCAAPNATSCAAFSFRKIISEKEVAVDKNAEPCAASIPPTGNKNKKRVRRRSQWKVKSQLNMQELEQNLWSEVSRPMEADELSVDRGTTRELRNWLEAWKTRLHRSRNHQTDKKVKRRRHDICQDSDDDENNLYNTAIIYGPSGSGKTSLVYALARRYGMHVLELASNEKRNGAQLKSKLQGAAHSHKFSTAAAANYVFPLAARKNEPAVVDSLILIDDCDVVYDEQDDGFWYTLKNLCREARTPIILTCEDVDLVHRELGAGISFLTCELSRPQPDTATGQLKVAFFAVFLKLTVYALARRYGMHVLEVASNEKRNGAQLKSKLQGAAHSHKFSTATTANHVFPLVARKNEPAVVDSLILIDDCDVVYDEQDDGFWYTLKSLCREARTPIILTCEDVDLVRRELGAGISFLTCELSRPQSDAAAGQLKVAFFAVFLKLTLLCDAANLNVSAAVCAALVEEYKCDLRACINHLQEDEFEVEFEKTTAHEAVRVTRIVLPATEYFPLSDVVLDYVPYLYIMNASSLAKIAVARRAQHYFDNFRGDSQLDPSGSMRASLQLYSFKSF</sequence>
<dbReference type="OrthoDB" id="5838454at2759"/>
<reference evidence="5" key="1">
    <citation type="submission" date="2016-06" db="UniProtKB">
        <authorList>
            <consortium name="WormBaseParasite"/>
        </authorList>
    </citation>
    <scope>IDENTIFICATION</scope>
</reference>
<evidence type="ECO:0000313" key="3">
    <source>
        <dbReference type="EMBL" id="VDN17571.1"/>
    </source>
</evidence>
<dbReference type="Gene3D" id="3.40.50.300">
    <property type="entry name" value="P-loop containing nucleotide triphosphate hydrolases"/>
    <property type="match status" value="2"/>
</dbReference>
<organism evidence="5">
    <name type="scientific">Gongylonema pulchrum</name>
    <dbReference type="NCBI Taxonomy" id="637853"/>
    <lineage>
        <taxon>Eukaryota</taxon>
        <taxon>Metazoa</taxon>
        <taxon>Ecdysozoa</taxon>
        <taxon>Nematoda</taxon>
        <taxon>Chromadorea</taxon>
        <taxon>Rhabditida</taxon>
        <taxon>Spirurina</taxon>
        <taxon>Spiruromorpha</taxon>
        <taxon>Spiruroidea</taxon>
        <taxon>Gongylonematidae</taxon>
        <taxon>Gongylonema</taxon>
    </lineage>
</organism>
<dbReference type="EMBL" id="UYRT01078017">
    <property type="protein sequence ID" value="VDN17571.1"/>
    <property type="molecule type" value="Genomic_DNA"/>
</dbReference>
<dbReference type="CDD" id="cd00009">
    <property type="entry name" value="AAA"/>
    <property type="match status" value="1"/>
</dbReference>
<keyword evidence="4" id="KW-1185">Reference proteome</keyword>
<dbReference type="SMART" id="SM00382">
    <property type="entry name" value="AAA"/>
    <property type="match status" value="1"/>
</dbReference>
<dbReference type="PANTHER" id="PTHR23389:SF21">
    <property type="entry name" value="ATPASE FAMILY AAA DOMAIN-CONTAINING PROTEIN 5"/>
    <property type="match status" value="1"/>
</dbReference>
<proteinExistence type="predicted"/>
<feature type="domain" description="AAA+ ATPase" evidence="2">
    <location>
        <begin position="536"/>
        <end position="680"/>
    </location>
</feature>
<feature type="region of interest" description="Disordered" evidence="1">
    <location>
        <begin position="232"/>
        <end position="251"/>
    </location>
</feature>
<protein>
    <submittedName>
        <fullName evidence="5">AAA domain-containing protein</fullName>
    </submittedName>
</protein>
<dbReference type="WBParaSite" id="GPUH_0001054601-mRNA-1">
    <property type="protein sequence ID" value="GPUH_0001054601-mRNA-1"/>
    <property type="gene ID" value="GPUH_0001054601"/>
</dbReference>